<gene>
    <name evidence="6" type="ORF">DFP90_104313</name>
</gene>
<dbReference type="PANTHER" id="PTHR34298">
    <property type="entry name" value="SEGREGATION AND CONDENSATION PROTEIN B"/>
    <property type="match status" value="1"/>
</dbReference>
<evidence type="ECO:0000313" key="7">
    <source>
        <dbReference type="Proteomes" id="UP000256845"/>
    </source>
</evidence>
<evidence type="ECO:0000256" key="4">
    <source>
        <dbReference type="ARBA" id="ARBA00023306"/>
    </source>
</evidence>
<dbReference type="Proteomes" id="UP000256845">
    <property type="component" value="Unassembled WGS sequence"/>
</dbReference>
<dbReference type="SUPFAM" id="SSF46785">
    <property type="entry name" value="Winged helix' DNA-binding domain"/>
    <property type="match status" value="2"/>
</dbReference>
<dbReference type="AlphaFoldDB" id="A0A3D9HNQ0"/>
<dbReference type="GO" id="GO:0051301">
    <property type="term" value="P:cell division"/>
    <property type="evidence" value="ECO:0007669"/>
    <property type="project" value="UniProtKB-KW"/>
</dbReference>
<sequence length="224" mass="25040">MSLDHFNRLRLLEAILFAASEPASEEALAERMPEDSDIPGLLRELEELYSNRGVNLRHIGNGWAFRTAQDLSPFMSIAKEVPRKLSRAAIETLAIIAYHQPVTRAEIEDIRGVALSKGTLDILLEAEWIKPKGRRQTPGRPVTWGTTERFLDHFGLENLRALPGIEELQAAGLLEKRPGLGTIAMQQSESEFEEEGDDDGQDSLFDLDDDYEAVEKGENIALDD</sequence>
<keyword evidence="7" id="KW-1185">Reference proteome</keyword>
<evidence type="ECO:0000256" key="5">
    <source>
        <dbReference type="SAM" id="MobiDB-lite"/>
    </source>
</evidence>
<evidence type="ECO:0000256" key="1">
    <source>
        <dbReference type="ARBA" id="ARBA00022490"/>
    </source>
</evidence>
<reference evidence="6 7" key="1">
    <citation type="submission" date="2018-07" db="EMBL/GenBank/DDBJ databases">
        <title>Genomic Encyclopedia of Type Strains, Phase III (KMG-III): the genomes of soil and plant-associated and newly described type strains.</title>
        <authorList>
            <person name="Whitman W."/>
        </authorList>
    </citation>
    <scope>NUCLEOTIDE SEQUENCE [LARGE SCALE GENOMIC DNA]</scope>
    <source>
        <strain evidence="6 7">CECT 8488</strain>
    </source>
</reference>
<keyword evidence="2" id="KW-0132">Cell division</keyword>
<name>A0A3D9HNQ0_9PROT</name>
<dbReference type="InterPro" id="IPR036388">
    <property type="entry name" value="WH-like_DNA-bd_sf"/>
</dbReference>
<dbReference type="NCBIfam" id="TIGR00281">
    <property type="entry name" value="SMC-Scp complex subunit ScpB"/>
    <property type="match status" value="1"/>
</dbReference>
<comment type="caution">
    <text evidence="6">The sequence shown here is derived from an EMBL/GenBank/DDBJ whole genome shotgun (WGS) entry which is preliminary data.</text>
</comment>
<dbReference type="PANTHER" id="PTHR34298:SF2">
    <property type="entry name" value="SEGREGATION AND CONDENSATION PROTEIN B"/>
    <property type="match status" value="1"/>
</dbReference>
<feature type="region of interest" description="Disordered" evidence="5">
    <location>
        <begin position="186"/>
        <end position="205"/>
    </location>
</feature>
<protein>
    <submittedName>
        <fullName evidence="6">Condensin subunit ScpB</fullName>
    </submittedName>
</protein>
<keyword evidence="3" id="KW-0159">Chromosome partition</keyword>
<dbReference type="RefSeq" id="WP_115936815.1">
    <property type="nucleotide sequence ID" value="NZ_QRDW01000004.1"/>
</dbReference>
<dbReference type="OrthoDB" id="9806226at2"/>
<dbReference type="InterPro" id="IPR036390">
    <property type="entry name" value="WH_DNA-bd_sf"/>
</dbReference>
<organism evidence="6 7">
    <name type="scientific">Aestuariispira insulae</name>
    <dbReference type="NCBI Taxonomy" id="1461337"/>
    <lineage>
        <taxon>Bacteria</taxon>
        <taxon>Pseudomonadati</taxon>
        <taxon>Pseudomonadota</taxon>
        <taxon>Alphaproteobacteria</taxon>
        <taxon>Rhodospirillales</taxon>
        <taxon>Kiloniellaceae</taxon>
        <taxon>Aestuariispira</taxon>
    </lineage>
</organism>
<feature type="compositionally biased region" description="Acidic residues" evidence="5">
    <location>
        <begin position="190"/>
        <end position="205"/>
    </location>
</feature>
<keyword evidence="1" id="KW-0963">Cytoplasm</keyword>
<accession>A0A3D9HNQ0</accession>
<dbReference type="InterPro" id="IPR005234">
    <property type="entry name" value="ScpB_csome_segregation"/>
</dbReference>
<dbReference type="GO" id="GO:0051304">
    <property type="term" value="P:chromosome separation"/>
    <property type="evidence" value="ECO:0007669"/>
    <property type="project" value="InterPro"/>
</dbReference>
<evidence type="ECO:0000256" key="2">
    <source>
        <dbReference type="ARBA" id="ARBA00022618"/>
    </source>
</evidence>
<evidence type="ECO:0000313" key="6">
    <source>
        <dbReference type="EMBL" id="RED51035.1"/>
    </source>
</evidence>
<dbReference type="Pfam" id="PF04079">
    <property type="entry name" value="SMC_ScpB"/>
    <property type="match status" value="1"/>
</dbReference>
<evidence type="ECO:0000256" key="3">
    <source>
        <dbReference type="ARBA" id="ARBA00022829"/>
    </source>
</evidence>
<dbReference type="EMBL" id="QRDW01000004">
    <property type="protein sequence ID" value="RED51035.1"/>
    <property type="molecule type" value="Genomic_DNA"/>
</dbReference>
<keyword evidence="4" id="KW-0131">Cell cycle</keyword>
<dbReference type="Gene3D" id="1.10.10.10">
    <property type="entry name" value="Winged helix-like DNA-binding domain superfamily/Winged helix DNA-binding domain"/>
    <property type="match status" value="2"/>
</dbReference>
<proteinExistence type="predicted"/>